<dbReference type="Proteomes" id="UP000030645">
    <property type="component" value="Unassembled WGS sequence"/>
</dbReference>
<accession>W9RDT8</accession>
<evidence type="ECO:0000313" key="2">
    <source>
        <dbReference type="Proteomes" id="UP000030645"/>
    </source>
</evidence>
<dbReference type="EMBL" id="KE344061">
    <property type="protein sequence ID" value="EXB52081.1"/>
    <property type="molecule type" value="Genomic_DNA"/>
</dbReference>
<keyword evidence="2" id="KW-1185">Reference proteome</keyword>
<name>W9RDT8_9ROSA</name>
<protein>
    <submittedName>
        <fullName evidence="1">Uncharacterized protein</fullName>
    </submittedName>
</protein>
<sequence>MQHHLPLPSRSESNTTLELVAMSQPRKEYNAWDFDARGEINMKQMRSMADSETKKKKKALEEDMLLISTQGEEEEVTIGLAMVSLNNFNRASAYFIIVC</sequence>
<proteinExistence type="predicted"/>
<gene>
    <name evidence="1" type="ORF">L484_024631</name>
</gene>
<dbReference type="AlphaFoldDB" id="W9RDT8"/>
<organism evidence="1 2">
    <name type="scientific">Morus notabilis</name>
    <dbReference type="NCBI Taxonomy" id="981085"/>
    <lineage>
        <taxon>Eukaryota</taxon>
        <taxon>Viridiplantae</taxon>
        <taxon>Streptophyta</taxon>
        <taxon>Embryophyta</taxon>
        <taxon>Tracheophyta</taxon>
        <taxon>Spermatophyta</taxon>
        <taxon>Magnoliopsida</taxon>
        <taxon>eudicotyledons</taxon>
        <taxon>Gunneridae</taxon>
        <taxon>Pentapetalae</taxon>
        <taxon>rosids</taxon>
        <taxon>fabids</taxon>
        <taxon>Rosales</taxon>
        <taxon>Moraceae</taxon>
        <taxon>Moreae</taxon>
        <taxon>Morus</taxon>
    </lineage>
</organism>
<evidence type="ECO:0000313" key="1">
    <source>
        <dbReference type="EMBL" id="EXB52081.1"/>
    </source>
</evidence>
<reference evidence="2" key="1">
    <citation type="submission" date="2013-01" db="EMBL/GenBank/DDBJ databases">
        <title>Draft Genome Sequence of a Mulberry Tree, Morus notabilis C.K. Schneid.</title>
        <authorList>
            <person name="He N."/>
            <person name="Zhao S."/>
        </authorList>
    </citation>
    <scope>NUCLEOTIDE SEQUENCE</scope>
</reference>